<evidence type="ECO:0000256" key="8">
    <source>
        <dbReference type="ARBA" id="ARBA00042028"/>
    </source>
</evidence>
<comment type="catalytic activity">
    <reaction evidence="12">
        <text>corticosterone + NAD(+) = 11-dehydrocorticosterone + NADH + H(+)</text>
        <dbReference type="Rhea" id="RHEA:42204"/>
        <dbReference type="ChEBI" id="CHEBI:15378"/>
        <dbReference type="ChEBI" id="CHEBI:16827"/>
        <dbReference type="ChEBI" id="CHEBI:57540"/>
        <dbReference type="ChEBI" id="CHEBI:57945"/>
        <dbReference type="ChEBI" id="CHEBI:78600"/>
    </reaction>
    <physiologicalReaction direction="left-to-right" evidence="12">
        <dbReference type="Rhea" id="RHEA:42205"/>
    </physiologicalReaction>
</comment>
<dbReference type="OMA" id="WSRRMAL"/>
<keyword evidence="16" id="KW-1185">Reference proteome</keyword>
<dbReference type="PROSITE" id="PS00061">
    <property type="entry name" value="ADH_SHORT"/>
    <property type="match status" value="1"/>
</dbReference>
<keyword evidence="14" id="KW-0472">Membrane</keyword>
<accession>A0A401NJS5</accession>
<dbReference type="PRINTS" id="PR00081">
    <property type="entry name" value="GDHRDH"/>
</dbReference>
<name>A0A401NJS5_SCYTO</name>
<evidence type="ECO:0000313" key="15">
    <source>
        <dbReference type="EMBL" id="GCB61112.1"/>
    </source>
</evidence>
<dbReference type="Proteomes" id="UP000288216">
    <property type="component" value="Unassembled WGS sequence"/>
</dbReference>
<evidence type="ECO:0000256" key="1">
    <source>
        <dbReference type="ARBA" id="ARBA00004854"/>
    </source>
</evidence>
<dbReference type="SUPFAM" id="SSF51735">
    <property type="entry name" value="NAD(P)-binding Rossmann-fold domains"/>
    <property type="match status" value="1"/>
</dbReference>
<evidence type="ECO:0000256" key="13">
    <source>
        <dbReference type="RuleBase" id="RU000363"/>
    </source>
</evidence>
<keyword evidence="14" id="KW-0812">Transmembrane</keyword>
<evidence type="ECO:0000256" key="10">
    <source>
        <dbReference type="ARBA" id="ARBA00047817"/>
    </source>
</evidence>
<reference evidence="15 16" key="1">
    <citation type="journal article" date="2018" name="Nat. Ecol. Evol.">
        <title>Shark genomes provide insights into elasmobranch evolution and the origin of vertebrates.</title>
        <authorList>
            <person name="Hara Y"/>
            <person name="Yamaguchi K"/>
            <person name="Onimaru K"/>
            <person name="Kadota M"/>
            <person name="Koyanagi M"/>
            <person name="Keeley SD"/>
            <person name="Tatsumi K"/>
            <person name="Tanaka K"/>
            <person name="Motone F"/>
            <person name="Kageyama Y"/>
            <person name="Nozu R"/>
            <person name="Adachi N"/>
            <person name="Nishimura O"/>
            <person name="Nakagawa R"/>
            <person name="Tanegashima C"/>
            <person name="Kiyatake I"/>
            <person name="Matsumoto R"/>
            <person name="Murakumo K"/>
            <person name="Nishida K"/>
            <person name="Terakita A"/>
            <person name="Kuratani S"/>
            <person name="Sato K"/>
            <person name="Hyodo S Kuraku.S."/>
        </authorList>
    </citation>
    <scope>NUCLEOTIDE SEQUENCE [LARGE SCALE GENOMIC DNA]</scope>
</reference>
<dbReference type="PRINTS" id="PR00080">
    <property type="entry name" value="SDRFAMILY"/>
</dbReference>
<keyword evidence="3" id="KW-0560">Oxidoreductase</keyword>
<comment type="similarity">
    <text evidence="2 13">Belongs to the short-chain dehydrogenases/reductases (SDR) family.</text>
</comment>
<dbReference type="OrthoDB" id="9876299at2759"/>
<dbReference type="STRING" id="75743.A0A401NJS5"/>
<organism evidence="15 16">
    <name type="scientific">Scyliorhinus torazame</name>
    <name type="common">Cloudy catshark</name>
    <name type="synonym">Catulus torazame</name>
    <dbReference type="NCBI Taxonomy" id="75743"/>
    <lineage>
        <taxon>Eukaryota</taxon>
        <taxon>Metazoa</taxon>
        <taxon>Chordata</taxon>
        <taxon>Craniata</taxon>
        <taxon>Vertebrata</taxon>
        <taxon>Chondrichthyes</taxon>
        <taxon>Elasmobranchii</taxon>
        <taxon>Galeomorphii</taxon>
        <taxon>Galeoidea</taxon>
        <taxon>Carcharhiniformes</taxon>
        <taxon>Scyliorhinidae</taxon>
        <taxon>Scyliorhinus</taxon>
    </lineage>
</organism>
<dbReference type="GO" id="GO:0070523">
    <property type="term" value="F:11-beta-hydroxysteroid dehydrogenase (NAD+) activity"/>
    <property type="evidence" value="ECO:0007669"/>
    <property type="project" value="TreeGrafter"/>
</dbReference>
<comment type="caution">
    <text evidence="15">The sequence shown here is derived from an EMBL/GenBank/DDBJ whole genome shotgun (WGS) entry which is preliminary data.</text>
</comment>
<protein>
    <recommendedName>
        <fullName evidence="6">11-beta-hydroxysteroid dehydrogenase type 2</fullName>
    </recommendedName>
    <alternativeName>
        <fullName evidence="7">Corticosteroid 11-beta-dehydrogenase isozyme 2</fullName>
    </alternativeName>
    <alternativeName>
        <fullName evidence="8">NAD-dependent 11-beta-hydroxysteroid dehydrogenase</fullName>
    </alternativeName>
</protein>
<gene>
    <name evidence="15" type="ORF">scyTo_0012857</name>
</gene>
<evidence type="ECO:0000256" key="12">
    <source>
        <dbReference type="ARBA" id="ARBA00048774"/>
    </source>
</evidence>
<evidence type="ECO:0000256" key="9">
    <source>
        <dbReference type="ARBA" id="ARBA00047650"/>
    </source>
</evidence>
<evidence type="ECO:0000256" key="6">
    <source>
        <dbReference type="ARBA" id="ARBA00040320"/>
    </source>
</evidence>
<evidence type="ECO:0000313" key="16">
    <source>
        <dbReference type="Proteomes" id="UP000288216"/>
    </source>
</evidence>
<evidence type="ECO:0000256" key="14">
    <source>
        <dbReference type="SAM" id="Phobius"/>
    </source>
</evidence>
<keyword evidence="4" id="KW-0443">Lipid metabolism</keyword>
<dbReference type="PANTHER" id="PTHR43313">
    <property type="entry name" value="SHORT-CHAIN DEHYDROGENASE/REDUCTASE FAMILY 9C"/>
    <property type="match status" value="1"/>
</dbReference>
<comment type="catalytic activity">
    <reaction evidence="10">
        <text>an 11beta-hydroxysteroid + NAD(+) = an 11-oxosteroid + NADH + H(+)</text>
        <dbReference type="Rhea" id="RHEA:53116"/>
        <dbReference type="ChEBI" id="CHEBI:15378"/>
        <dbReference type="ChEBI" id="CHEBI:35346"/>
        <dbReference type="ChEBI" id="CHEBI:47787"/>
        <dbReference type="ChEBI" id="CHEBI:57540"/>
        <dbReference type="ChEBI" id="CHEBI:57945"/>
    </reaction>
    <physiologicalReaction direction="left-to-right" evidence="10">
        <dbReference type="Rhea" id="RHEA:53117"/>
    </physiologicalReaction>
</comment>
<dbReference type="InterPro" id="IPR002347">
    <property type="entry name" value="SDR_fam"/>
</dbReference>
<evidence type="ECO:0000256" key="3">
    <source>
        <dbReference type="ARBA" id="ARBA00023002"/>
    </source>
</evidence>
<feature type="transmembrane region" description="Helical" evidence="14">
    <location>
        <begin position="64"/>
        <end position="84"/>
    </location>
</feature>
<proteinExistence type="inferred from homology"/>
<dbReference type="InterPro" id="IPR036291">
    <property type="entry name" value="NAD(P)-bd_dom_sf"/>
</dbReference>
<evidence type="ECO:0000256" key="4">
    <source>
        <dbReference type="ARBA" id="ARBA00023098"/>
    </source>
</evidence>
<dbReference type="PANTHER" id="PTHR43313:SF2">
    <property type="entry name" value="11-BETA-HYDROXYSTEROID DEHYDROGENASE TYPE 2"/>
    <property type="match status" value="1"/>
</dbReference>
<dbReference type="Pfam" id="PF00106">
    <property type="entry name" value="adh_short"/>
    <property type="match status" value="1"/>
</dbReference>
<dbReference type="InterPro" id="IPR020904">
    <property type="entry name" value="Sc_DH/Rdtase_CS"/>
</dbReference>
<evidence type="ECO:0000256" key="5">
    <source>
        <dbReference type="ARBA" id="ARBA00023221"/>
    </source>
</evidence>
<dbReference type="GO" id="GO:0008211">
    <property type="term" value="P:glucocorticoid metabolic process"/>
    <property type="evidence" value="ECO:0007669"/>
    <property type="project" value="TreeGrafter"/>
</dbReference>
<keyword evidence="14" id="KW-1133">Transmembrane helix</keyword>
<dbReference type="AlphaFoldDB" id="A0A401NJS5"/>
<feature type="transmembrane region" description="Helical" evidence="14">
    <location>
        <begin position="6"/>
        <end position="27"/>
    </location>
</feature>
<comment type="catalytic activity">
    <reaction evidence="9">
        <text>11beta-hydroxyandrost-4-ene-3,17-dione + NAD(+) = androst-4-ene-3,11,17-trione + NADH + H(+)</text>
        <dbReference type="Rhea" id="RHEA:69408"/>
        <dbReference type="ChEBI" id="CHEBI:2495"/>
        <dbReference type="ChEBI" id="CHEBI:15378"/>
        <dbReference type="ChEBI" id="CHEBI:27967"/>
        <dbReference type="ChEBI" id="CHEBI:57540"/>
        <dbReference type="ChEBI" id="CHEBI:57945"/>
    </reaction>
    <physiologicalReaction direction="left-to-right" evidence="9">
        <dbReference type="Rhea" id="RHEA:69409"/>
    </physiologicalReaction>
</comment>
<dbReference type="EMBL" id="BFAA01006349">
    <property type="protein sequence ID" value="GCB61112.1"/>
    <property type="molecule type" value="Genomic_DNA"/>
</dbReference>
<comment type="catalytic activity">
    <reaction evidence="11">
        <text>11beta,17beta-dihydroxyandrost-4-ene-3-one + NAD(+) = 17beta-hydroxyandrost-4-ene-3,11-dione + NADH + H(+)</text>
        <dbReference type="Rhea" id="RHEA:69368"/>
        <dbReference type="ChEBI" id="CHEBI:15378"/>
        <dbReference type="ChEBI" id="CHEBI:34133"/>
        <dbReference type="ChEBI" id="CHEBI:57540"/>
        <dbReference type="ChEBI" id="CHEBI:57945"/>
        <dbReference type="ChEBI" id="CHEBI:81481"/>
    </reaction>
    <physiologicalReaction direction="left-to-right" evidence="11">
        <dbReference type="Rhea" id="RHEA:69369"/>
    </physiologicalReaction>
</comment>
<evidence type="ECO:0000256" key="11">
    <source>
        <dbReference type="ARBA" id="ARBA00048218"/>
    </source>
</evidence>
<keyword evidence="5" id="KW-0753">Steroid metabolism</keyword>
<evidence type="ECO:0000256" key="7">
    <source>
        <dbReference type="ARBA" id="ARBA00041540"/>
    </source>
</evidence>
<evidence type="ECO:0000256" key="2">
    <source>
        <dbReference type="ARBA" id="ARBA00006484"/>
    </source>
</evidence>
<comment type="pathway">
    <text evidence="1">Steroid metabolism.</text>
</comment>
<dbReference type="Gene3D" id="3.40.50.720">
    <property type="entry name" value="NAD(P)-binding Rossmann-like Domain"/>
    <property type="match status" value="1"/>
</dbReference>
<sequence length="390" mass="42909">METSSTSALGLYGFITAAFGAAVTVHFQKSEARLNVNPVTGLSLLLLFAAESLFYIYLPQCLGLVLFALCCGLVYRWMCSNGILSPEGKAVLITGCDTGFGYTLAKRLHSLGFHVFAMVLHEDGEGAQELKSVCSNRLTVIEMDITNSAIIHKVQKEVAKQLENQGLFALVNNAGIVAHIGDAEIIPTDAYKRCMEVNFLGTVEVTKTFLPLIRRAKGRIVNISSPSGELPFGSMSAYGASKAALEFFSDILRQEMKAWGVQISIIQPGATKTAQVGNVNFWEQQHKKLMDGLSPELLHDYGEEYIAEIQQRIMTIGHSFRQHVDPVINTIVTALLAQNPKTRYTTEFVIDVLKALYYYLPSLVTDSVLNQIFIAHKLLPKGAKKSNINQ</sequence>